<reference evidence="2" key="1">
    <citation type="submission" date="2020-05" db="EMBL/GenBank/DDBJ databases">
        <authorList>
            <person name="Chiriac C."/>
            <person name="Salcher M."/>
            <person name="Ghai R."/>
            <person name="Kavagutti S V."/>
        </authorList>
    </citation>
    <scope>NUCLEOTIDE SEQUENCE</scope>
</reference>
<accession>A0A6J5RZI5</accession>
<proteinExistence type="predicted"/>
<protein>
    <submittedName>
        <fullName evidence="2">Uncharacterized protein</fullName>
    </submittedName>
</protein>
<sequence length="169" mass="17681">MGNPFAVEAWDVSSAGGSADSFLGAGDHVVTVQEVDGTTTSSGGYPQIELRLGNESGSIRDWLVITPSTYGKIAQVIQALGVELPDAETEISQDDHRVAQGYLDGWIGKSVGVIARDEPAYNDPSKMRTRIKGYVSVDKITPAPASNGGDVQGQAFAPANSGIDADLPF</sequence>
<organism evidence="2">
    <name type="scientific">uncultured Caudovirales phage</name>
    <dbReference type="NCBI Taxonomy" id="2100421"/>
    <lineage>
        <taxon>Viruses</taxon>
        <taxon>Duplodnaviria</taxon>
        <taxon>Heunggongvirae</taxon>
        <taxon>Uroviricota</taxon>
        <taxon>Caudoviricetes</taxon>
        <taxon>Peduoviridae</taxon>
        <taxon>Maltschvirus</taxon>
        <taxon>Maltschvirus maltsch</taxon>
    </lineage>
</organism>
<dbReference type="EMBL" id="LR797260">
    <property type="protein sequence ID" value="CAB4197815.1"/>
    <property type="molecule type" value="Genomic_DNA"/>
</dbReference>
<gene>
    <name evidence="2" type="ORF">UFOVP1313_33</name>
</gene>
<feature type="region of interest" description="Disordered" evidence="1">
    <location>
        <begin position="144"/>
        <end position="169"/>
    </location>
</feature>
<evidence type="ECO:0000256" key="1">
    <source>
        <dbReference type="SAM" id="MobiDB-lite"/>
    </source>
</evidence>
<evidence type="ECO:0000313" key="2">
    <source>
        <dbReference type="EMBL" id="CAB4197815.1"/>
    </source>
</evidence>
<name>A0A6J5RZI5_9CAUD</name>